<evidence type="ECO:0000256" key="4">
    <source>
        <dbReference type="ARBA" id="ARBA00022553"/>
    </source>
</evidence>
<dbReference type="GO" id="GO:0000156">
    <property type="term" value="F:phosphorelay response regulator activity"/>
    <property type="evidence" value="ECO:0007669"/>
    <property type="project" value="TreeGrafter"/>
</dbReference>
<keyword evidence="13" id="KW-0175">Coiled coil</keyword>
<feature type="transmembrane region" description="Helical" evidence="14">
    <location>
        <begin position="22"/>
        <end position="42"/>
    </location>
</feature>
<dbReference type="SUPFAM" id="SSF47384">
    <property type="entry name" value="Homodimeric domain of signal transducing histidine kinase"/>
    <property type="match status" value="1"/>
</dbReference>
<comment type="subcellular location">
    <subcellularLocation>
        <location evidence="2">Membrane</location>
        <topology evidence="2">Multi-pass membrane protein</topology>
    </subcellularLocation>
</comment>
<evidence type="ECO:0000256" key="1">
    <source>
        <dbReference type="ARBA" id="ARBA00000085"/>
    </source>
</evidence>
<dbReference type="AlphaFoldDB" id="A0A975JBF6"/>
<evidence type="ECO:0000256" key="13">
    <source>
        <dbReference type="SAM" id="Coils"/>
    </source>
</evidence>
<dbReference type="InterPro" id="IPR050351">
    <property type="entry name" value="BphY/WalK/GraS-like"/>
</dbReference>
<dbReference type="PRINTS" id="PR00344">
    <property type="entry name" value="BCTRLSENSOR"/>
</dbReference>
<evidence type="ECO:0000256" key="14">
    <source>
        <dbReference type="SAM" id="Phobius"/>
    </source>
</evidence>
<dbReference type="GO" id="GO:0005524">
    <property type="term" value="F:ATP binding"/>
    <property type="evidence" value="ECO:0007669"/>
    <property type="project" value="UniProtKB-KW"/>
</dbReference>
<keyword evidence="9" id="KW-0067">ATP-binding</keyword>
<organism evidence="16 17">
    <name type="scientific">Sulfitobacter albidus</name>
    <dbReference type="NCBI Taxonomy" id="2829501"/>
    <lineage>
        <taxon>Bacteria</taxon>
        <taxon>Pseudomonadati</taxon>
        <taxon>Pseudomonadota</taxon>
        <taxon>Alphaproteobacteria</taxon>
        <taxon>Rhodobacterales</taxon>
        <taxon>Roseobacteraceae</taxon>
        <taxon>Sulfitobacter</taxon>
    </lineage>
</organism>
<gene>
    <name evidence="16" type="ORF">KDD17_10105</name>
</gene>
<comment type="catalytic activity">
    <reaction evidence="1">
        <text>ATP + protein L-histidine = ADP + protein N-phospho-L-histidine.</text>
        <dbReference type="EC" id="2.7.13.3"/>
    </reaction>
</comment>
<protein>
    <recommendedName>
        <fullName evidence="3">histidine kinase</fullName>
        <ecNumber evidence="3">2.7.13.3</ecNumber>
    </recommendedName>
</protein>
<dbReference type="InterPro" id="IPR003594">
    <property type="entry name" value="HATPase_dom"/>
</dbReference>
<dbReference type="KEGG" id="sual:KDD17_10105"/>
<dbReference type="GO" id="GO:0007234">
    <property type="term" value="P:osmosensory signaling via phosphorelay pathway"/>
    <property type="evidence" value="ECO:0007669"/>
    <property type="project" value="TreeGrafter"/>
</dbReference>
<dbReference type="Pfam" id="PF13675">
    <property type="entry name" value="PilJ"/>
    <property type="match status" value="1"/>
</dbReference>
<dbReference type="Pfam" id="PF00512">
    <property type="entry name" value="HisKA"/>
    <property type="match status" value="1"/>
</dbReference>
<feature type="domain" description="Histidine kinase" evidence="15">
    <location>
        <begin position="285"/>
        <end position="500"/>
    </location>
</feature>
<dbReference type="GO" id="GO:0030295">
    <property type="term" value="F:protein kinase activator activity"/>
    <property type="evidence" value="ECO:0007669"/>
    <property type="project" value="TreeGrafter"/>
</dbReference>
<dbReference type="EC" id="2.7.13.3" evidence="3"/>
<dbReference type="EMBL" id="CP073581">
    <property type="protein sequence ID" value="QUJ75346.1"/>
    <property type="molecule type" value="Genomic_DNA"/>
</dbReference>
<dbReference type="Gene3D" id="3.30.565.10">
    <property type="entry name" value="Histidine kinase-like ATPase, C-terminal domain"/>
    <property type="match status" value="1"/>
</dbReference>
<evidence type="ECO:0000256" key="6">
    <source>
        <dbReference type="ARBA" id="ARBA00022692"/>
    </source>
</evidence>
<keyword evidence="17" id="KW-1185">Reference proteome</keyword>
<evidence type="ECO:0000256" key="7">
    <source>
        <dbReference type="ARBA" id="ARBA00022741"/>
    </source>
</evidence>
<dbReference type="CDD" id="cd00082">
    <property type="entry name" value="HisKA"/>
    <property type="match status" value="1"/>
</dbReference>
<dbReference type="Pfam" id="PF02518">
    <property type="entry name" value="HATPase_c"/>
    <property type="match status" value="1"/>
</dbReference>
<keyword evidence="6 14" id="KW-0812">Transmembrane</keyword>
<dbReference type="GO" id="GO:0000155">
    <property type="term" value="F:phosphorelay sensor kinase activity"/>
    <property type="evidence" value="ECO:0007669"/>
    <property type="project" value="InterPro"/>
</dbReference>
<dbReference type="FunFam" id="3.30.565.10:FF:000006">
    <property type="entry name" value="Sensor histidine kinase WalK"/>
    <property type="match status" value="1"/>
</dbReference>
<dbReference type="PANTHER" id="PTHR42878:SF7">
    <property type="entry name" value="SENSOR HISTIDINE KINASE GLRK"/>
    <property type="match status" value="1"/>
</dbReference>
<dbReference type="SUPFAM" id="SSF55874">
    <property type="entry name" value="ATPase domain of HSP90 chaperone/DNA topoisomerase II/histidine kinase"/>
    <property type="match status" value="1"/>
</dbReference>
<dbReference type="InterPro" id="IPR003661">
    <property type="entry name" value="HisK_dim/P_dom"/>
</dbReference>
<evidence type="ECO:0000313" key="17">
    <source>
        <dbReference type="Proteomes" id="UP000683291"/>
    </source>
</evidence>
<evidence type="ECO:0000256" key="11">
    <source>
        <dbReference type="ARBA" id="ARBA00023012"/>
    </source>
</evidence>
<keyword evidence="8" id="KW-0418">Kinase</keyword>
<dbReference type="PANTHER" id="PTHR42878">
    <property type="entry name" value="TWO-COMPONENT HISTIDINE KINASE"/>
    <property type="match status" value="1"/>
</dbReference>
<dbReference type="PROSITE" id="PS50109">
    <property type="entry name" value="HIS_KIN"/>
    <property type="match status" value="1"/>
</dbReference>
<evidence type="ECO:0000256" key="10">
    <source>
        <dbReference type="ARBA" id="ARBA00022989"/>
    </source>
</evidence>
<evidence type="ECO:0000256" key="12">
    <source>
        <dbReference type="ARBA" id="ARBA00023136"/>
    </source>
</evidence>
<keyword evidence="7" id="KW-0547">Nucleotide-binding</keyword>
<dbReference type="RefSeq" id="WP_212703551.1">
    <property type="nucleotide sequence ID" value="NZ_CP073581.1"/>
</dbReference>
<evidence type="ECO:0000256" key="2">
    <source>
        <dbReference type="ARBA" id="ARBA00004141"/>
    </source>
</evidence>
<keyword evidence="12 14" id="KW-0472">Membrane</keyword>
<dbReference type="SMART" id="SM00387">
    <property type="entry name" value="HATPase_c"/>
    <property type="match status" value="1"/>
</dbReference>
<dbReference type="InterPro" id="IPR036890">
    <property type="entry name" value="HATPase_C_sf"/>
</dbReference>
<evidence type="ECO:0000256" key="9">
    <source>
        <dbReference type="ARBA" id="ARBA00022840"/>
    </source>
</evidence>
<reference evidence="16" key="1">
    <citation type="submission" date="2021-04" db="EMBL/GenBank/DDBJ databases">
        <title>Complete genome sequence for Sulfitobacter sp. strain JK7-1.</title>
        <authorList>
            <person name="Park S.-J."/>
        </authorList>
    </citation>
    <scope>NUCLEOTIDE SEQUENCE</scope>
    <source>
        <strain evidence="16">JK7-1</strain>
    </source>
</reference>
<evidence type="ECO:0000256" key="8">
    <source>
        <dbReference type="ARBA" id="ARBA00022777"/>
    </source>
</evidence>
<dbReference type="InterPro" id="IPR005467">
    <property type="entry name" value="His_kinase_dom"/>
</dbReference>
<evidence type="ECO:0000259" key="15">
    <source>
        <dbReference type="PROSITE" id="PS50109"/>
    </source>
</evidence>
<proteinExistence type="predicted"/>
<evidence type="ECO:0000313" key="16">
    <source>
        <dbReference type="EMBL" id="QUJ75346.1"/>
    </source>
</evidence>
<evidence type="ECO:0000256" key="3">
    <source>
        <dbReference type="ARBA" id="ARBA00012438"/>
    </source>
</evidence>
<sequence>MNSPTSDTDDAALSRGMIRRLMIYYIGALAILFLSVAANFALTQFEARNLRADASDINVSGRQRMLSQRIIYLAGEMTQQTGAQAAEIRAELATAVDEFERAIALFERSHTGLSTQEGLTDKISQLYFAQRDGSSLDDRVRAYIAMARRLLADPGDADALAQLKTLERAGILADLDAVVSAFEAESGARIELLRRFEVMTLLLALGIIVLELVIVFRPGHRLLVSMFDTLVNRNRQLTRAQSSLDAANARLKEQNDALARDGERLQDAWEESEALRREQAEFTYSVSHDMKSPANTIHLLLNELEVSHSDAMAADARTLLTHARSTVARMSELIEDVLEYSWATDQREEAERLAVSDLIDEVRETLHDKLMATGAKITVTQTCDVHGYRRQIVTVLRNLVGNAIKFQPEGARPEITIGAHPHPQGGTVVSVSDNGIGIAPDKQDRIFGLFQRLHVRETYGGTGLGLATCKRIAANHNGSITVASREGAGSTFTVHLDDPTADTTPKEIAA</sequence>
<feature type="coiled-coil region" evidence="13">
    <location>
        <begin position="234"/>
        <end position="268"/>
    </location>
</feature>
<accession>A0A975JBF6</accession>
<keyword evidence="10 14" id="KW-1133">Transmembrane helix</keyword>
<dbReference type="Gene3D" id="1.10.287.130">
    <property type="match status" value="1"/>
</dbReference>
<keyword evidence="4" id="KW-0597">Phosphoprotein</keyword>
<dbReference type="GO" id="GO:0016020">
    <property type="term" value="C:membrane"/>
    <property type="evidence" value="ECO:0007669"/>
    <property type="project" value="UniProtKB-SubCell"/>
</dbReference>
<evidence type="ECO:0000256" key="5">
    <source>
        <dbReference type="ARBA" id="ARBA00022679"/>
    </source>
</evidence>
<keyword evidence="11" id="KW-0902">Two-component regulatory system</keyword>
<name>A0A975JBF6_9RHOB</name>
<keyword evidence="5" id="KW-0808">Transferase</keyword>
<dbReference type="InterPro" id="IPR029095">
    <property type="entry name" value="NarX-like_N"/>
</dbReference>
<dbReference type="Proteomes" id="UP000683291">
    <property type="component" value="Chromosome 1"/>
</dbReference>
<feature type="transmembrane region" description="Helical" evidence="14">
    <location>
        <begin position="198"/>
        <end position="216"/>
    </location>
</feature>
<dbReference type="InterPro" id="IPR004358">
    <property type="entry name" value="Sig_transdc_His_kin-like_C"/>
</dbReference>
<dbReference type="SMART" id="SM00388">
    <property type="entry name" value="HisKA"/>
    <property type="match status" value="1"/>
</dbReference>
<dbReference type="InterPro" id="IPR036097">
    <property type="entry name" value="HisK_dim/P_sf"/>
</dbReference>